<accession>A0ACC1LJC6</accession>
<proteinExistence type="predicted"/>
<name>A0ACC1LJC6_9FUNG</name>
<dbReference type="Proteomes" id="UP001140096">
    <property type="component" value="Unassembled WGS sequence"/>
</dbReference>
<feature type="non-terminal residue" evidence="1">
    <location>
        <position position="1"/>
    </location>
</feature>
<organism evidence="1 2">
    <name type="scientific">Coemansia furcata</name>
    <dbReference type="NCBI Taxonomy" id="417177"/>
    <lineage>
        <taxon>Eukaryota</taxon>
        <taxon>Fungi</taxon>
        <taxon>Fungi incertae sedis</taxon>
        <taxon>Zoopagomycota</taxon>
        <taxon>Kickxellomycotina</taxon>
        <taxon>Kickxellomycetes</taxon>
        <taxon>Kickxellales</taxon>
        <taxon>Kickxellaceae</taxon>
        <taxon>Coemansia</taxon>
    </lineage>
</organism>
<comment type="caution">
    <text evidence="1">The sequence shown here is derived from an EMBL/GenBank/DDBJ whole genome shotgun (WGS) entry which is preliminary data.</text>
</comment>
<keyword evidence="2" id="KW-1185">Reference proteome</keyword>
<sequence>YNLPLLSFDKEFAINGARIIKSVTLVPQIIVNHRAKSGSLMPMIFVIYSVTEAVVSTTIYHMSGKNLSGVITAYSFPIYLSYAILAAQWMVYRKVKQD</sequence>
<evidence type="ECO:0000313" key="1">
    <source>
        <dbReference type="EMBL" id="KAJ2809636.1"/>
    </source>
</evidence>
<evidence type="ECO:0000313" key="2">
    <source>
        <dbReference type="Proteomes" id="UP001140096"/>
    </source>
</evidence>
<protein>
    <submittedName>
        <fullName evidence="1">Uncharacterized protein</fullName>
    </submittedName>
</protein>
<dbReference type="EMBL" id="JANBUP010000949">
    <property type="protein sequence ID" value="KAJ2809636.1"/>
    <property type="molecule type" value="Genomic_DNA"/>
</dbReference>
<gene>
    <name evidence="1" type="ORF">H4S07_003145</name>
</gene>
<reference evidence="1" key="1">
    <citation type="submission" date="2022-07" db="EMBL/GenBank/DDBJ databases">
        <title>Phylogenomic reconstructions and comparative analyses of Kickxellomycotina fungi.</title>
        <authorList>
            <person name="Reynolds N.K."/>
            <person name="Stajich J.E."/>
            <person name="Barry K."/>
            <person name="Grigoriev I.V."/>
            <person name="Crous P."/>
            <person name="Smith M.E."/>
        </authorList>
    </citation>
    <scope>NUCLEOTIDE SEQUENCE</scope>
    <source>
        <strain evidence="1">CBS 102833</strain>
    </source>
</reference>